<feature type="transmembrane region" description="Helical" evidence="1">
    <location>
        <begin position="41"/>
        <end position="64"/>
    </location>
</feature>
<sequence>MVPERERTDPPPQSPWGLLSALLRFKDREIIKKCGLDSYFFLRYLQTLLIIFIPIGLVVIPILVPINYVGGSSNDFNFDNTTGKGPKNGISGLDTLAWGNVSNTKTSRYWAHLILALGVIIWVC</sequence>
<dbReference type="GO" id="GO:0005886">
    <property type="term" value="C:plasma membrane"/>
    <property type="evidence" value="ECO:0007669"/>
    <property type="project" value="TreeGrafter"/>
</dbReference>
<evidence type="ECO:0000256" key="1">
    <source>
        <dbReference type="SAM" id="Phobius"/>
    </source>
</evidence>
<dbReference type="STRING" id="196109.A0A136J5A1"/>
<dbReference type="InterPro" id="IPR032880">
    <property type="entry name" value="CSC1/OSCA1-like_N"/>
</dbReference>
<dbReference type="Proteomes" id="UP000070501">
    <property type="component" value="Unassembled WGS sequence"/>
</dbReference>
<evidence type="ECO:0000313" key="3">
    <source>
        <dbReference type="EMBL" id="KXJ92370.1"/>
    </source>
</evidence>
<dbReference type="OrthoDB" id="1076608at2759"/>
<dbReference type="Pfam" id="PF13967">
    <property type="entry name" value="RSN1_TM"/>
    <property type="match status" value="1"/>
</dbReference>
<dbReference type="InterPro" id="IPR045122">
    <property type="entry name" value="Csc1-like"/>
</dbReference>
<feature type="non-terminal residue" evidence="3">
    <location>
        <position position="124"/>
    </location>
</feature>
<dbReference type="GO" id="GO:0005227">
    <property type="term" value="F:calcium-activated cation channel activity"/>
    <property type="evidence" value="ECO:0007669"/>
    <property type="project" value="InterPro"/>
</dbReference>
<feature type="transmembrane region" description="Helical" evidence="1">
    <location>
        <begin position="107"/>
        <end position="123"/>
    </location>
</feature>
<gene>
    <name evidence="3" type="ORF">Micbo1qcDRAFT_162632</name>
</gene>
<dbReference type="PANTHER" id="PTHR13018:SF20">
    <property type="entry name" value="SPORULATION-SPECIFIC PROTEIN 75"/>
    <property type="match status" value="1"/>
</dbReference>
<organism evidence="3 4">
    <name type="scientific">Microdochium bolleyi</name>
    <dbReference type="NCBI Taxonomy" id="196109"/>
    <lineage>
        <taxon>Eukaryota</taxon>
        <taxon>Fungi</taxon>
        <taxon>Dikarya</taxon>
        <taxon>Ascomycota</taxon>
        <taxon>Pezizomycotina</taxon>
        <taxon>Sordariomycetes</taxon>
        <taxon>Xylariomycetidae</taxon>
        <taxon>Xylariales</taxon>
        <taxon>Microdochiaceae</taxon>
        <taxon>Microdochium</taxon>
    </lineage>
</organism>
<accession>A0A136J5A1</accession>
<evidence type="ECO:0000313" key="4">
    <source>
        <dbReference type="Proteomes" id="UP000070501"/>
    </source>
</evidence>
<dbReference type="EMBL" id="KQ964249">
    <property type="protein sequence ID" value="KXJ92370.1"/>
    <property type="molecule type" value="Genomic_DNA"/>
</dbReference>
<reference evidence="4" key="1">
    <citation type="submission" date="2016-02" db="EMBL/GenBank/DDBJ databases">
        <title>Draft genome sequence of Microdochium bolleyi, a fungal endophyte of beachgrass.</title>
        <authorList>
            <consortium name="DOE Joint Genome Institute"/>
            <person name="David A.S."/>
            <person name="May G."/>
            <person name="Haridas S."/>
            <person name="Lim J."/>
            <person name="Wang M."/>
            <person name="Labutti K."/>
            <person name="Lipzen A."/>
            <person name="Barry K."/>
            <person name="Grigoriev I.V."/>
        </authorList>
    </citation>
    <scope>NUCLEOTIDE SEQUENCE [LARGE SCALE GENOMIC DNA]</scope>
    <source>
        <strain evidence="4">J235TASD1</strain>
    </source>
</reference>
<keyword evidence="4" id="KW-1185">Reference proteome</keyword>
<keyword evidence="1" id="KW-0472">Membrane</keyword>
<dbReference type="PANTHER" id="PTHR13018">
    <property type="entry name" value="PROBABLE MEMBRANE PROTEIN DUF221-RELATED"/>
    <property type="match status" value="1"/>
</dbReference>
<proteinExistence type="predicted"/>
<evidence type="ECO:0000259" key="2">
    <source>
        <dbReference type="Pfam" id="PF13967"/>
    </source>
</evidence>
<feature type="domain" description="CSC1/OSCA1-like N-terminal transmembrane" evidence="2">
    <location>
        <begin position="4"/>
        <end position="124"/>
    </location>
</feature>
<dbReference type="AlphaFoldDB" id="A0A136J5A1"/>
<dbReference type="InParanoid" id="A0A136J5A1"/>
<keyword evidence="1" id="KW-1133">Transmembrane helix</keyword>
<name>A0A136J5A1_9PEZI</name>
<keyword evidence="1" id="KW-0812">Transmembrane</keyword>
<protein>
    <submittedName>
        <fullName evidence="3">Late exocytosis, associated with Golgi transport-domain-containing protein</fullName>
    </submittedName>
</protein>